<dbReference type="RefSeq" id="WP_147192210.1">
    <property type="nucleotide sequence ID" value="NZ_CP042435.1"/>
</dbReference>
<proteinExistence type="predicted"/>
<evidence type="ECO:0000313" key="2">
    <source>
        <dbReference type="Proteomes" id="UP000321533"/>
    </source>
</evidence>
<dbReference type="KEGG" id="pgin:FRZ67_19210"/>
<name>A0A5B8VE80_9BACT</name>
<sequence length="95" mass="10521">MEIRTITVHDGSKYFYTTSAFTAANPLGIVKATLIEYALYKPDNKEAPIGKLYKTNEGNWYDAPTDDVINTLLSASLKKAIDEAEKIHSATEVHS</sequence>
<evidence type="ECO:0000313" key="1">
    <source>
        <dbReference type="EMBL" id="QEC69333.1"/>
    </source>
</evidence>
<dbReference type="Proteomes" id="UP000321533">
    <property type="component" value="Chromosome"/>
</dbReference>
<dbReference type="AlphaFoldDB" id="A0A5B8VE80"/>
<accession>A0A5B8VE80</accession>
<dbReference type="OrthoDB" id="680686at2"/>
<organism evidence="1 2">
    <name type="scientific">Panacibacter ginsenosidivorans</name>
    <dbReference type="NCBI Taxonomy" id="1813871"/>
    <lineage>
        <taxon>Bacteria</taxon>
        <taxon>Pseudomonadati</taxon>
        <taxon>Bacteroidota</taxon>
        <taxon>Chitinophagia</taxon>
        <taxon>Chitinophagales</taxon>
        <taxon>Chitinophagaceae</taxon>
        <taxon>Panacibacter</taxon>
    </lineage>
</organism>
<reference evidence="1 2" key="1">
    <citation type="journal article" date="2016" name="Int. J. Syst. Evol. Microbiol.">
        <title>Panacibacter ginsenosidivorans gen. nov., sp. nov., with ginsenoside converting activity isolated from soil of a ginseng field.</title>
        <authorList>
            <person name="Siddiqi M.Z."/>
            <person name="Muhammad Shafi S."/>
            <person name="Choi K.D."/>
            <person name="Im W.T."/>
        </authorList>
    </citation>
    <scope>NUCLEOTIDE SEQUENCE [LARGE SCALE GENOMIC DNA]</scope>
    <source>
        <strain evidence="1 2">Gsoil1550</strain>
    </source>
</reference>
<dbReference type="EMBL" id="CP042435">
    <property type="protein sequence ID" value="QEC69333.1"/>
    <property type="molecule type" value="Genomic_DNA"/>
</dbReference>
<gene>
    <name evidence="1" type="ORF">FRZ67_19210</name>
</gene>
<protein>
    <submittedName>
        <fullName evidence="1">Uncharacterized protein</fullName>
    </submittedName>
</protein>
<keyword evidence="2" id="KW-1185">Reference proteome</keyword>